<evidence type="ECO:0000256" key="1">
    <source>
        <dbReference type="ARBA" id="ARBA00004308"/>
    </source>
</evidence>
<dbReference type="SUPFAM" id="SSF53850">
    <property type="entry name" value="Periplasmic binding protein-like II"/>
    <property type="match status" value="1"/>
</dbReference>
<dbReference type="GO" id="GO:0012505">
    <property type="term" value="C:endomembrane system"/>
    <property type="evidence" value="ECO:0007669"/>
    <property type="project" value="UniProtKB-SubCell"/>
</dbReference>
<dbReference type="PANTHER" id="PTHR30024:SF43">
    <property type="entry name" value="BLL4572 PROTEIN"/>
    <property type="match status" value="1"/>
</dbReference>
<dbReference type="PANTHER" id="PTHR30024">
    <property type="entry name" value="ALIPHATIC SULFONATES-BINDING PROTEIN-RELATED"/>
    <property type="match status" value="1"/>
</dbReference>
<comment type="caution">
    <text evidence="7">The sequence shown here is derived from an EMBL/GenBank/DDBJ whole genome shotgun (WGS) entry which is preliminary data.</text>
</comment>
<protein>
    <submittedName>
        <fullName evidence="7">Nitrate ABC transporter substrate-binding protein</fullName>
    </submittedName>
</protein>
<keyword evidence="4" id="KW-0997">Cell inner membrane</keyword>
<dbReference type="OrthoDB" id="570524at2"/>
<keyword evidence="2" id="KW-0813">Transport</keyword>
<accession>A0A2S8F0N1</accession>
<evidence type="ECO:0000256" key="5">
    <source>
        <dbReference type="ARBA" id="ARBA00023136"/>
    </source>
</evidence>
<keyword evidence="5" id="KW-0472">Membrane</keyword>
<gene>
    <name evidence="7" type="ORF">C5Y96_24340</name>
</gene>
<dbReference type="AlphaFoldDB" id="A0A2S8F0N1"/>
<proteinExistence type="predicted"/>
<keyword evidence="3" id="KW-1003">Cell membrane</keyword>
<keyword evidence="6" id="KW-0732">Signal</keyword>
<evidence type="ECO:0000256" key="2">
    <source>
        <dbReference type="ARBA" id="ARBA00022448"/>
    </source>
</evidence>
<dbReference type="CDD" id="cd13553">
    <property type="entry name" value="PBP2_NrtA_CpmA_like"/>
    <property type="match status" value="1"/>
</dbReference>
<dbReference type="Gene3D" id="3.40.190.10">
    <property type="entry name" value="Periplasmic binding protein-like II"/>
    <property type="match status" value="2"/>
</dbReference>
<feature type="chain" id="PRO_5015642683" evidence="6">
    <location>
        <begin position="24"/>
        <end position="496"/>
    </location>
</feature>
<dbReference type="RefSeq" id="WP_105358883.1">
    <property type="nucleotide sequence ID" value="NZ_PUIA01000081.1"/>
</dbReference>
<dbReference type="EMBL" id="PUIA01000081">
    <property type="protein sequence ID" value="PQO25474.1"/>
    <property type="molecule type" value="Genomic_DNA"/>
</dbReference>
<dbReference type="InterPro" id="IPR044527">
    <property type="entry name" value="NrtA/CpmA_ABC-bd_dom"/>
</dbReference>
<sequence>MNWTGLWNRHALFTPLLAIVLLAGCAESKSTGPSLDELDLSSLAATVDTEAAKSSDTPTTETDTVATLAAPEKNNLKLGFIKLTDCAPLVIAKEKGFFADEGLQVDVEAQPNWKTLLDRVINGELDGAHMLSGQPIAATIGIGTEAHIITAFTMDLNGNGITVSNNIWQKMQENDAKLKSPTPPHPISADSLRPVVDEYQASGTPLKMGMVFPVSTHNYELRYWLAASGIHPGMYTETDTVGETNADVLLSVTPPPMMPTVLEAGNIQGYCVGEPWNQQAVAKGIGVPVTTNYDVWKNNPEKVFGVTKRWNDENPNTHVAVIKALIRAGKWLDETDADGKFVNREEACRILAKPNYVGADYDVIKNSMTGFFYFQKSDKRPMPDFNVFFKYHCTYPWYSDGVWFLTQMRRWGQITEPKSAQWYDETAKKIYRPDIYRKAAENLVAAGQLTDAEVPAKDTDGYKPPTEKGDFIDGVIYDGHDPIGYLNAHTIGNKDN</sequence>
<name>A0A2S8F0N1_9BACT</name>
<evidence type="ECO:0000256" key="4">
    <source>
        <dbReference type="ARBA" id="ARBA00022519"/>
    </source>
</evidence>
<reference evidence="7 8" key="1">
    <citation type="submission" date="2018-02" db="EMBL/GenBank/DDBJ databases">
        <title>Comparative genomes isolates from brazilian mangrove.</title>
        <authorList>
            <person name="Araujo J.E."/>
            <person name="Taketani R.G."/>
            <person name="Silva M.C.P."/>
            <person name="Loureco M.V."/>
            <person name="Andreote F.D."/>
        </authorList>
    </citation>
    <scope>NUCLEOTIDE SEQUENCE [LARGE SCALE GENOMIC DNA]</scope>
    <source>
        <strain evidence="7 8">HEX-2 MGV</strain>
    </source>
</reference>
<organism evidence="7 8">
    <name type="scientific">Blastopirellula marina</name>
    <dbReference type="NCBI Taxonomy" id="124"/>
    <lineage>
        <taxon>Bacteria</taxon>
        <taxon>Pseudomonadati</taxon>
        <taxon>Planctomycetota</taxon>
        <taxon>Planctomycetia</taxon>
        <taxon>Pirellulales</taxon>
        <taxon>Pirellulaceae</taxon>
        <taxon>Blastopirellula</taxon>
    </lineage>
</organism>
<dbReference type="Pfam" id="PF13379">
    <property type="entry name" value="NMT1_2"/>
    <property type="match status" value="1"/>
</dbReference>
<evidence type="ECO:0000313" key="7">
    <source>
        <dbReference type="EMBL" id="PQO25474.1"/>
    </source>
</evidence>
<evidence type="ECO:0000256" key="6">
    <source>
        <dbReference type="SAM" id="SignalP"/>
    </source>
</evidence>
<evidence type="ECO:0000313" key="8">
    <source>
        <dbReference type="Proteomes" id="UP000240009"/>
    </source>
</evidence>
<dbReference type="Proteomes" id="UP000240009">
    <property type="component" value="Unassembled WGS sequence"/>
</dbReference>
<evidence type="ECO:0000256" key="3">
    <source>
        <dbReference type="ARBA" id="ARBA00022475"/>
    </source>
</evidence>
<comment type="subcellular location">
    <subcellularLocation>
        <location evidence="1">Endomembrane system</location>
    </subcellularLocation>
</comment>
<feature type="signal peptide" evidence="6">
    <location>
        <begin position="1"/>
        <end position="23"/>
    </location>
</feature>